<dbReference type="PRINTS" id="PR00290">
    <property type="entry name" value="KAZALINHBTR"/>
</dbReference>
<dbReference type="InterPro" id="IPR001239">
    <property type="entry name" value="Prot_inh_Kazal-m"/>
</dbReference>
<evidence type="ECO:0000313" key="7">
    <source>
        <dbReference type="Ensembl" id="ENSSPUP00000025168.1"/>
    </source>
</evidence>
<dbReference type="SUPFAM" id="SSF100895">
    <property type="entry name" value="Kazal-type serine protease inhibitors"/>
    <property type="match status" value="2"/>
</dbReference>
<evidence type="ECO:0000256" key="5">
    <source>
        <dbReference type="ARBA" id="ARBA00023157"/>
    </source>
</evidence>
<dbReference type="Gene3D" id="3.30.60.30">
    <property type="match status" value="2"/>
</dbReference>
<evidence type="ECO:0000259" key="6">
    <source>
        <dbReference type="PROSITE" id="PS51465"/>
    </source>
</evidence>
<dbReference type="GeneTree" id="ENSGT01130000278840"/>
<dbReference type="SMART" id="SM00280">
    <property type="entry name" value="KAZAL"/>
    <property type="match status" value="2"/>
</dbReference>
<dbReference type="InterPro" id="IPR036058">
    <property type="entry name" value="Kazal_dom_sf"/>
</dbReference>
<dbReference type="InterPro" id="IPR002350">
    <property type="entry name" value="Kazal_dom"/>
</dbReference>
<name>A0A8D0HVK7_SPHPU</name>
<dbReference type="Proteomes" id="UP000694392">
    <property type="component" value="Unplaced"/>
</dbReference>
<dbReference type="GO" id="GO:0004867">
    <property type="term" value="F:serine-type endopeptidase inhibitor activity"/>
    <property type="evidence" value="ECO:0007669"/>
    <property type="project" value="UniProtKB-KW"/>
</dbReference>
<dbReference type="PANTHER" id="PTHR47499">
    <property type="entry name" value="SERINE PROTEASE INHIBITOR KAZAL-TYPE 7 SPINK7"/>
    <property type="match status" value="1"/>
</dbReference>
<proteinExistence type="predicted"/>
<comment type="subcellular location">
    <subcellularLocation>
        <location evidence="1">Secreted</location>
    </subcellularLocation>
</comment>
<evidence type="ECO:0000256" key="3">
    <source>
        <dbReference type="ARBA" id="ARBA00022690"/>
    </source>
</evidence>
<dbReference type="Ensembl" id="ENSSPUT00000026862.1">
    <property type="protein sequence ID" value="ENSSPUP00000025168.1"/>
    <property type="gene ID" value="ENSSPUG00000019277.1"/>
</dbReference>
<accession>A0A8D0HVK7</accession>
<keyword evidence="2" id="KW-0964">Secreted</keyword>
<dbReference type="PROSITE" id="PS00282">
    <property type="entry name" value="KAZAL_1"/>
    <property type="match status" value="2"/>
</dbReference>
<evidence type="ECO:0000313" key="8">
    <source>
        <dbReference type="Proteomes" id="UP000694392"/>
    </source>
</evidence>
<evidence type="ECO:0000256" key="4">
    <source>
        <dbReference type="ARBA" id="ARBA00022900"/>
    </source>
</evidence>
<dbReference type="OMA" id="YSAICTM"/>
<dbReference type="Pfam" id="PF00050">
    <property type="entry name" value="Kazal_1"/>
    <property type="match status" value="2"/>
</dbReference>
<organism evidence="7 8">
    <name type="scientific">Sphenodon punctatus</name>
    <name type="common">Tuatara</name>
    <name type="synonym">Hatteria punctata</name>
    <dbReference type="NCBI Taxonomy" id="8508"/>
    <lineage>
        <taxon>Eukaryota</taxon>
        <taxon>Metazoa</taxon>
        <taxon>Chordata</taxon>
        <taxon>Craniata</taxon>
        <taxon>Vertebrata</taxon>
        <taxon>Euteleostomi</taxon>
        <taxon>Lepidosauria</taxon>
        <taxon>Sphenodontia</taxon>
        <taxon>Sphenodontidae</taxon>
        <taxon>Sphenodon</taxon>
    </lineage>
</organism>
<dbReference type="GO" id="GO:0005576">
    <property type="term" value="C:extracellular region"/>
    <property type="evidence" value="ECO:0007669"/>
    <property type="project" value="UniProtKB-SubCell"/>
</dbReference>
<reference evidence="7" key="2">
    <citation type="submission" date="2025-09" db="UniProtKB">
        <authorList>
            <consortium name="Ensembl"/>
        </authorList>
    </citation>
    <scope>IDENTIFICATION</scope>
</reference>
<keyword evidence="8" id="KW-1185">Reference proteome</keyword>
<keyword evidence="3" id="KW-0646">Protease inhibitor</keyword>
<evidence type="ECO:0000256" key="1">
    <source>
        <dbReference type="ARBA" id="ARBA00004613"/>
    </source>
</evidence>
<sequence length="98" mass="10590">GQPPIDCSQYPIPGKGKPVACTLEYRPLCGTDGVTYGNKCAFCLILLIMVIIHLQIDCSQYPIPGKGKPVACTLDYRPLCGTDGVTYGNKCFFCAAQR</sequence>
<keyword evidence="5" id="KW-1015">Disulfide bond</keyword>
<reference evidence="7" key="1">
    <citation type="submission" date="2025-08" db="UniProtKB">
        <authorList>
            <consortium name="Ensembl"/>
        </authorList>
    </citation>
    <scope>IDENTIFICATION</scope>
</reference>
<evidence type="ECO:0000256" key="2">
    <source>
        <dbReference type="ARBA" id="ARBA00022525"/>
    </source>
</evidence>
<feature type="domain" description="Kazal-like" evidence="6">
    <location>
        <begin position="1"/>
        <end position="44"/>
    </location>
</feature>
<feature type="domain" description="Kazal-like" evidence="6">
    <location>
        <begin position="52"/>
        <end position="98"/>
    </location>
</feature>
<protein>
    <recommendedName>
        <fullName evidence="6">Kazal-like domain-containing protein</fullName>
    </recommendedName>
</protein>
<dbReference type="PANTHER" id="PTHR47499:SF1">
    <property type="entry name" value="SERINE PROTEASE INHIBITOR KAZAL-TYPE 7"/>
    <property type="match status" value="1"/>
</dbReference>
<dbReference type="AlphaFoldDB" id="A0A8D0HVK7"/>
<dbReference type="InterPro" id="IPR050159">
    <property type="entry name" value="Kazal-type_SerProtInhib"/>
</dbReference>
<keyword evidence="4" id="KW-0722">Serine protease inhibitor</keyword>
<dbReference type="PROSITE" id="PS51465">
    <property type="entry name" value="KAZAL_2"/>
    <property type="match status" value="2"/>
</dbReference>